<comment type="caution">
    <text evidence="2">The sequence shown here is derived from an EMBL/GenBank/DDBJ whole genome shotgun (WGS) entry which is preliminary data.</text>
</comment>
<organism evidence="2 3">
    <name type="scientific">Cohnella rhizosphaerae</name>
    <dbReference type="NCBI Taxonomy" id="1457232"/>
    <lineage>
        <taxon>Bacteria</taxon>
        <taxon>Bacillati</taxon>
        <taxon>Bacillota</taxon>
        <taxon>Bacilli</taxon>
        <taxon>Bacillales</taxon>
        <taxon>Paenibacillaceae</taxon>
        <taxon>Cohnella</taxon>
    </lineage>
</organism>
<feature type="compositionally biased region" description="Low complexity" evidence="1">
    <location>
        <begin position="54"/>
        <end position="65"/>
    </location>
</feature>
<evidence type="ECO:0000256" key="1">
    <source>
        <dbReference type="SAM" id="MobiDB-lite"/>
    </source>
</evidence>
<gene>
    <name evidence="2" type="ORF">OMP40_10160</name>
</gene>
<reference evidence="2" key="1">
    <citation type="submission" date="2022-10" db="EMBL/GenBank/DDBJ databases">
        <title>Comparative genomic analysis of Cohnella hashimotonis sp. nov., isolated from the International Space Station.</title>
        <authorList>
            <person name="Simpson A."/>
            <person name="Venkateswaran K."/>
        </authorList>
    </citation>
    <scope>NUCLEOTIDE SEQUENCE</scope>
    <source>
        <strain evidence="2">DSM 28161</strain>
    </source>
</reference>
<sequence>MRIAADKLTPGADGTVKIEIPTGATRIVLPANAGGAAEVGRADARQGRPDRIAAGRVAVGGRRGR</sequence>
<evidence type="ECO:0000313" key="2">
    <source>
        <dbReference type="EMBL" id="MDG0809668.1"/>
    </source>
</evidence>
<dbReference type="RefSeq" id="WP_277531110.1">
    <property type="nucleotide sequence ID" value="NZ_JAPDIA010000003.1"/>
</dbReference>
<dbReference type="Proteomes" id="UP001153404">
    <property type="component" value="Unassembled WGS sequence"/>
</dbReference>
<protein>
    <submittedName>
        <fullName evidence="2">Uncharacterized protein</fullName>
    </submittedName>
</protein>
<accession>A0A9X4QSU2</accession>
<keyword evidence="3" id="KW-1185">Reference proteome</keyword>
<name>A0A9X4QSU2_9BACL</name>
<proteinExistence type="predicted"/>
<dbReference type="EMBL" id="JAPDIA010000003">
    <property type="protein sequence ID" value="MDG0809668.1"/>
    <property type="molecule type" value="Genomic_DNA"/>
</dbReference>
<evidence type="ECO:0000313" key="3">
    <source>
        <dbReference type="Proteomes" id="UP001153404"/>
    </source>
</evidence>
<feature type="region of interest" description="Disordered" evidence="1">
    <location>
        <begin position="39"/>
        <end position="65"/>
    </location>
</feature>
<feature type="compositionally biased region" description="Basic and acidic residues" evidence="1">
    <location>
        <begin position="40"/>
        <end position="53"/>
    </location>
</feature>
<dbReference type="AlphaFoldDB" id="A0A9X4QSU2"/>